<dbReference type="PANTHER" id="PTHR42929:SF1">
    <property type="entry name" value="INNER MEMBRANE ABC TRANSPORTER PERMEASE PROTEIN YDCU-RELATED"/>
    <property type="match status" value="1"/>
</dbReference>
<evidence type="ECO:0000256" key="3">
    <source>
        <dbReference type="ARBA" id="ARBA00022448"/>
    </source>
</evidence>
<sequence>MAASEPQEPQTPLPDRATPVSKKLTPYFLLLPGGLALIVFFVLPILSLVNSSLTSGGLEEGYTFTWSFSNYWDVWTEYWPQFLRSFVYAGLATILTILIAYPLAYTIAFKVSSKVRPFLLVLIIAPFLTSFLIRTLAWTTILADEGAFTSFLRGIGFLSITDLIGLTNDQRILATPLAVIMGLTYNFLPFMTLPLYASLEKQDRNLLQAAGDLYASSWTSFWKITWPLSLPGVVSGTLLTFIPAAGDYVNATFLGSMRESMSGNVIDALFLRVRDYSHAAALSISLMVAIVVLVIYYVRRAGTEELV</sequence>
<feature type="transmembrane region" description="Helical" evidence="8">
    <location>
        <begin position="27"/>
        <end position="49"/>
    </location>
</feature>
<dbReference type="Pfam" id="PF00528">
    <property type="entry name" value="BPD_transp_1"/>
    <property type="match status" value="1"/>
</dbReference>
<proteinExistence type="inferred from homology"/>
<evidence type="ECO:0000256" key="1">
    <source>
        <dbReference type="ARBA" id="ARBA00004651"/>
    </source>
</evidence>
<dbReference type="AlphaFoldDB" id="A0A7K1FN41"/>
<gene>
    <name evidence="10" type="ORF">GIS00_16570</name>
</gene>
<name>A0A7K1FN41_9ACTN</name>
<evidence type="ECO:0000313" key="10">
    <source>
        <dbReference type="EMBL" id="MTD15548.1"/>
    </source>
</evidence>
<dbReference type="SUPFAM" id="SSF161098">
    <property type="entry name" value="MetI-like"/>
    <property type="match status" value="1"/>
</dbReference>
<keyword evidence="4" id="KW-1003">Cell membrane</keyword>
<evidence type="ECO:0000256" key="5">
    <source>
        <dbReference type="ARBA" id="ARBA00022692"/>
    </source>
</evidence>
<evidence type="ECO:0000256" key="4">
    <source>
        <dbReference type="ARBA" id="ARBA00022475"/>
    </source>
</evidence>
<dbReference type="Gene3D" id="1.10.3720.10">
    <property type="entry name" value="MetI-like"/>
    <property type="match status" value="1"/>
</dbReference>
<reference evidence="10 11" key="1">
    <citation type="submission" date="2019-11" db="EMBL/GenBank/DDBJ databases">
        <authorList>
            <person name="Jiang L.-Q."/>
        </authorList>
    </citation>
    <scope>NUCLEOTIDE SEQUENCE [LARGE SCALE GENOMIC DNA]</scope>
    <source>
        <strain evidence="10 11">YIM 132087</strain>
    </source>
</reference>
<evidence type="ECO:0000256" key="7">
    <source>
        <dbReference type="ARBA" id="ARBA00023136"/>
    </source>
</evidence>
<dbReference type="GO" id="GO:0055085">
    <property type="term" value="P:transmembrane transport"/>
    <property type="evidence" value="ECO:0007669"/>
    <property type="project" value="InterPro"/>
</dbReference>
<feature type="transmembrane region" description="Helical" evidence="8">
    <location>
        <begin position="119"/>
        <end position="141"/>
    </location>
</feature>
<comment type="similarity">
    <text evidence="2">Belongs to the binding-protein-dependent transport system permease family. CysTW subfamily.</text>
</comment>
<keyword evidence="5 8" id="KW-0812">Transmembrane</keyword>
<evidence type="ECO:0000256" key="8">
    <source>
        <dbReference type="RuleBase" id="RU363032"/>
    </source>
</evidence>
<feature type="domain" description="ABC transmembrane type-1" evidence="9">
    <location>
        <begin position="82"/>
        <end position="297"/>
    </location>
</feature>
<dbReference type="PANTHER" id="PTHR42929">
    <property type="entry name" value="INNER MEMBRANE ABC TRANSPORTER PERMEASE PROTEIN YDCU-RELATED-RELATED"/>
    <property type="match status" value="1"/>
</dbReference>
<dbReference type="Proteomes" id="UP000460221">
    <property type="component" value="Unassembled WGS sequence"/>
</dbReference>
<evidence type="ECO:0000256" key="6">
    <source>
        <dbReference type="ARBA" id="ARBA00022989"/>
    </source>
</evidence>
<comment type="caution">
    <text evidence="10">The sequence shown here is derived from an EMBL/GenBank/DDBJ whole genome shotgun (WGS) entry which is preliminary data.</text>
</comment>
<evidence type="ECO:0000256" key="2">
    <source>
        <dbReference type="ARBA" id="ARBA00007069"/>
    </source>
</evidence>
<dbReference type="CDD" id="cd06261">
    <property type="entry name" value="TM_PBP2"/>
    <property type="match status" value="1"/>
</dbReference>
<keyword evidence="3 8" id="KW-0813">Transport</keyword>
<feature type="transmembrane region" description="Helical" evidence="8">
    <location>
        <begin position="177"/>
        <end position="197"/>
    </location>
</feature>
<evidence type="ECO:0000259" key="9">
    <source>
        <dbReference type="PROSITE" id="PS50928"/>
    </source>
</evidence>
<evidence type="ECO:0000313" key="11">
    <source>
        <dbReference type="Proteomes" id="UP000460221"/>
    </source>
</evidence>
<feature type="transmembrane region" description="Helical" evidence="8">
    <location>
        <begin position="86"/>
        <end position="107"/>
    </location>
</feature>
<keyword evidence="11" id="KW-1185">Reference proteome</keyword>
<feature type="transmembrane region" description="Helical" evidence="8">
    <location>
        <begin position="279"/>
        <end position="298"/>
    </location>
</feature>
<keyword evidence="7 8" id="KW-0472">Membrane</keyword>
<dbReference type="InterPro" id="IPR035906">
    <property type="entry name" value="MetI-like_sf"/>
</dbReference>
<accession>A0A7K1FN41</accession>
<organism evidence="10 11">
    <name type="scientific">Nakamurella alba</name>
    <dbReference type="NCBI Taxonomy" id="2665158"/>
    <lineage>
        <taxon>Bacteria</taxon>
        <taxon>Bacillati</taxon>
        <taxon>Actinomycetota</taxon>
        <taxon>Actinomycetes</taxon>
        <taxon>Nakamurellales</taxon>
        <taxon>Nakamurellaceae</taxon>
        <taxon>Nakamurella</taxon>
    </lineage>
</organism>
<dbReference type="InterPro" id="IPR000515">
    <property type="entry name" value="MetI-like"/>
</dbReference>
<protein>
    <submittedName>
        <fullName evidence="10">ABC transporter permease subunit</fullName>
    </submittedName>
</protein>
<comment type="subcellular location">
    <subcellularLocation>
        <location evidence="1 8">Cell membrane</location>
        <topology evidence="1 8">Multi-pass membrane protein</topology>
    </subcellularLocation>
</comment>
<dbReference type="EMBL" id="WLYK01000006">
    <property type="protein sequence ID" value="MTD15548.1"/>
    <property type="molecule type" value="Genomic_DNA"/>
</dbReference>
<dbReference type="PROSITE" id="PS50928">
    <property type="entry name" value="ABC_TM1"/>
    <property type="match status" value="1"/>
</dbReference>
<keyword evidence="6 8" id="KW-1133">Transmembrane helix</keyword>
<dbReference type="GO" id="GO:0005886">
    <property type="term" value="C:plasma membrane"/>
    <property type="evidence" value="ECO:0007669"/>
    <property type="project" value="UniProtKB-SubCell"/>
</dbReference>